<protein>
    <submittedName>
        <fullName evidence="1">Uncharacterized protein</fullName>
    </submittedName>
</protein>
<keyword evidence="2" id="KW-1185">Reference proteome</keyword>
<sequence length="186" mass="20664">MVVLIPCGRDVGQAPGGDAFVAVGSSVNPLTPRGRGSSARTGQRRFQPLRFTLRPLLLLPPLPYSPSGSESPQPPPAPSPPSYRHDGKSPLPLGMDWSHPPSLWEGPKTKWPHDPHPHTGWSYCVTIPTWILLPNSRGSDPIMSQMIWGKFRAWRLLILFWSIPGRNYQHRSSVKGLANFRGLLRN</sequence>
<evidence type="ECO:0000313" key="1">
    <source>
        <dbReference type="EMBL" id="KAI4381974.1"/>
    </source>
</evidence>
<reference evidence="2" key="1">
    <citation type="journal article" date="2023" name="Front. Plant Sci.">
        <title>Chromosomal-level genome assembly of Melastoma candidum provides insights into trichome evolution.</title>
        <authorList>
            <person name="Zhong Y."/>
            <person name="Wu W."/>
            <person name="Sun C."/>
            <person name="Zou P."/>
            <person name="Liu Y."/>
            <person name="Dai S."/>
            <person name="Zhou R."/>
        </authorList>
    </citation>
    <scope>NUCLEOTIDE SEQUENCE [LARGE SCALE GENOMIC DNA]</scope>
</reference>
<dbReference type="EMBL" id="CM042882">
    <property type="protein sequence ID" value="KAI4381974.1"/>
    <property type="molecule type" value="Genomic_DNA"/>
</dbReference>
<dbReference type="Proteomes" id="UP001057402">
    <property type="component" value="Chromosome 3"/>
</dbReference>
<comment type="caution">
    <text evidence="1">The sequence shown here is derived from an EMBL/GenBank/DDBJ whole genome shotgun (WGS) entry which is preliminary data.</text>
</comment>
<accession>A0ACB9RSV0</accession>
<evidence type="ECO:0000313" key="2">
    <source>
        <dbReference type="Proteomes" id="UP001057402"/>
    </source>
</evidence>
<organism evidence="1 2">
    <name type="scientific">Melastoma candidum</name>
    <dbReference type="NCBI Taxonomy" id="119954"/>
    <lineage>
        <taxon>Eukaryota</taxon>
        <taxon>Viridiplantae</taxon>
        <taxon>Streptophyta</taxon>
        <taxon>Embryophyta</taxon>
        <taxon>Tracheophyta</taxon>
        <taxon>Spermatophyta</taxon>
        <taxon>Magnoliopsida</taxon>
        <taxon>eudicotyledons</taxon>
        <taxon>Gunneridae</taxon>
        <taxon>Pentapetalae</taxon>
        <taxon>rosids</taxon>
        <taxon>malvids</taxon>
        <taxon>Myrtales</taxon>
        <taxon>Melastomataceae</taxon>
        <taxon>Melastomatoideae</taxon>
        <taxon>Melastomateae</taxon>
        <taxon>Melastoma</taxon>
    </lineage>
</organism>
<name>A0ACB9RSV0_9MYRT</name>
<gene>
    <name evidence="1" type="ORF">MLD38_007989</name>
</gene>
<proteinExistence type="predicted"/>